<dbReference type="InterPro" id="IPR023366">
    <property type="entry name" value="ATP_synth_asu-like_sf"/>
</dbReference>
<dbReference type="EMBL" id="PEHN01000019">
    <property type="protein sequence ID" value="PHZ26531.1"/>
    <property type="molecule type" value="Genomic_DNA"/>
</dbReference>
<dbReference type="NCBIfam" id="NF009566">
    <property type="entry name" value="PRK13020.1"/>
    <property type="match status" value="1"/>
</dbReference>
<evidence type="ECO:0000256" key="5">
    <source>
        <dbReference type="ARBA" id="ARBA00013950"/>
    </source>
</evidence>
<feature type="repeat" description="Lumazine-binding" evidence="10">
    <location>
        <begin position="1"/>
        <end position="97"/>
    </location>
</feature>
<evidence type="ECO:0000256" key="9">
    <source>
        <dbReference type="NCBIfam" id="TIGR00187"/>
    </source>
</evidence>
<dbReference type="PROSITE" id="PS51177">
    <property type="entry name" value="LUMAZINE_BIND"/>
    <property type="match status" value="2"/>
</dbReference>
<comment type="pathway">
    <text evidence="3">Cofactor biosynthesis; riboflavin biosynthesis; riboflavin from 2-hydroxy-3-oxobutyl phosphate and 5-amino-6-(D-ribitylamino)uracil: step 2/2.</text>
</comment>
<dbReference type="EC" id="2.5.1.9" evidence="4 9"/>
<dbReference type="GO" id="GO:0005829">
    <property type="term" value="C:cytosol"/>
    <property type="evidence" value="ECO:0007669"/>
    <property type="project" value="TreeGrafter"/>
</dbReference>
<dbReference type="PANTHER" id="PTHR21098:SF0">
    <property type="entry name" value="RIBOFLAVIN SYNTHASE"/>
    <property type="match status" value="1"/>
</dbReference>
<dbReference type="Pfam" id="PF00677">
    <property type="entry name" value="Lum_binding"/>
    <property type="match status" value="2"/>
</dbReference>
<comment type="caution">
    <text evidence="12">The sequence shown here is derived from an EMBL/GenBank/DDBJ whole genome shotgun (WGS) entry which is preliminary data.</text>
</comment>
<dbReference type="RefSeq" id="WP_005270331.1">
    <property type="nucleotide sequence ID" value="NZ_CABHPW010000079.1"/>
</dbReference>
<dbReference type="GO" id="GO:0004746">
    <property type="term" value="F:riboflavin synthase activity"/>
    <property type="evidence" value="ECO:0007669"/>
    <property type="project" value="UniProtKB-UniRule"/>
</dbReference>
<evidence type="ECO:0000256" key="6">
    <source>
        <dbReference type="ARBA" id="ARBA00022619"/>
    </source>
</evidence>
<evidence type="ECO:0000259" key="11">
    <source>
        <dbReference type="PROSITE" id="PS51177"/>
    </source>
</evidence>
<evidence type="ECO:0000256" key="3">
    <source>
        <dbReference type="ARBA" id="ARBA00004887"/>
    </source>
</evidence>
<evidence type="ECO:0000256" key="1">
    <source>
        <dbReference type="ARBA" id="ARBA00000968"/>
    </source>
</evidence>
<dbReference type="Proteomes" id="UP000229378">
    <property type="component" value="Unassembled WGS sequence"/>
</dbReference>
<keyword evidence="7 12" id="KW-0808">Transferase</keyword>
<dbReference type="Gene3D" id="2.40.30.20">
    <property type="match status" value="2"/>
</dbReference>
<evidence type="ECO:0000256" key="7">
    <source>
        <dbReference type="ARBA" id="ARBA00022679"/>
    </source>
</evidence>
<feature type="repeat" description="Lumazine-binding" evidence="10">
    <location>
        <begin position="98"/>
        <end position="195"/>
    </location>
</feature>
<dbReference type="CDD" id="cd00402">
    <property type="entry name" value="Riboflavin_synthase_like"/>
    <property type="match status" value="1"/>
</dbReference>
<dbReference type="UniPathway" id="UPA00275">
    <property type="reaction ID" value="UER00405"/>
</dbReference>
<feature type="domain" description="Lumazine-binding" evidence="11">
    <location>
        <begin position="1"/>
        <end position="97"/>
    </location>
</feature>
<evidence type="ECO:0000313" key="12">
    <source>
        <dbReference type="EMBL" id="PHZ26531.1"/>
    </source>
</evidence>
<dbReference type="PANTHER" id="PTHR21098">
    <property type="entry name" value="RIBOFLAVIN SYNTHASE ALPHA CHAIN"/>
    <property type="match status" value="1"/>
</dbReference>
<dbReference type="InterPro" id="IPR017938">
    <property type="entry name" value="Riboflavin_synthase-like_b-brl"/>
</dbReference>
<keyword evidence="6" id="KW-0686">Riboflavin biosynthesis</keyword>
<evidence type="ECO:0000256" key="2">
    <source>
        <dbReference type="ARBA" id="ARBA00002803"/>
    </source>
</evidence>
<reference evidence="12 13" key="1">
    <citation type="submission" date="2017-10" db="EMBL/GenBank/DDBJ databases">
        <authorList>
            <person name="Banno H."/>
            <person name="Chua N.-H."/>
        </authorList>
    </citation>
    <scope>NUCLEOTIDE SEQUENCE [LARGE SCALE GENOMIC DNA]</scope>
    <source>
        <strain evidence="12 13">SCPM-O-B-7607</strain>
    </source>
</reference>
<name>A0A2G4TZP9_YERBE</name>
<proteinExistence type="predicted"/>
<dbReference type="NCBIfam" id="NF006767">
    <property type="entry name" value="PRK09289.1"/>
    <property type="match status" value="1"/>
</dbReference>
<evidence type="ECO:0000313" key="13">
    <source>
        <dbReference type="Proteomes" id="UP000229378"/>
    </source>
</evidence>
<keyword evidence="8" id="KW-0677">Repeat</keyword>
<protein>
    <recommendedName>
        <fullName evidence="5 9">Riboflavin synthase</fullName>
        <ecNumber evidence="4 9">2.5.1.9</ecNumber>
    </recommendedName>
</protein>
<dbReference type="InterPro" id="IPR001783">
    <property type="entry name" value="Lumazine-bd"/>
</dbReference>
<evidence type="ECO:0000256" key="10">
    <source>
        <dbReference type="PROSITE-ProRule" id="PRU00524"/>
    </source>
</evidence>
<dbReference type="FunFam" id="2.40.30.20:FF:000003">
    <property type="entry name" value="Riboflavin synthase, alpha subunit"/>
    <property type="match status" value="1"/>
</dbReference>
<accession>A0A2G4TZP9</accession>
<feature type="domain" description="Lumazine-binding" evidence="11">
    <location>
        <begin position="98"/>
        <end position="195"/>
    </location>
</feature>
<dbReference type="AlphaFoldDB" id="A0A2G4TZP9"/>
<evidence type="ECO:0000256" key="8">
    <source>
        <dbReference type="ARBA" id="ARBA00022737"/>
    </source>
</evidence>
<dbReference type="FunFam" id="2.40.30.20:FF:000005">
    <property type="entry name" value="Riboflavin synthase, alpha subunit"/>
    <property type="match status" value="1"/>
</dbReference>
<dbReference type="SUPFAM" id="SSF63380">
    <property type="entry name" value="Riboflavin synthase domain-like"/>
    <property type="match status" value="2"/>
</dbReference>
<dbReference type="PIRSF" id="PIRSF000498">
    <property type="entry name" value="Riboflavin_syn_A"/>
    <property type="match status" value="1"/>
</dbReference>
<sequence length="217" mass="23972">MFTGIVQGTAPVVAIEEKSNFRTHVVEMPTEMLPELALGASVAHNGCCLTVTAIEGHRVSFDLMKETLRITNLGDIQVGDVVNLERAAKFSDEIGGHLMSGHIICTAEITKIYTSENNRQIWFRMPSADLMKYILHKGFIGIDGISLTIGEVVGNRFCVHLIPETLARTTLGKKRLGHRVNIEIDPQTQAVVDTVERVLAQRDIVHATESVEKTVRE</sequence>
<gene>
    <name evidence="12" type="ORF">CS533_16045</name>
</gene>
<organism evidence="12 13">
    <name type="scientific">Yersinia bercovieri</name>
    <dbReference type="NCBI Taxonomy" id="634"/>
    <lineage>
        <taxon>Bacteria</taxon>
        <taxon>Pseudomonadati</taxon>
        <taxon>Pseudomonadota</taxon>
        <taxon>Gammaproteobacteria</taxon>
        <taxon>Enterobacterales</taxon>
        <taxon>Yersiniaceae</taxon>
        <taxon>Yersinia</taxon>
    </lineage>
</organism>
<dbReference type="InterPro" id="IPR026017">
    <property type="entry name" value="Lumazine-bd_dom"/>
</dbReference>
<evidence type="ECO:0000256" key="4">
    <source>
        <dbReference type="ARBA" id="ARBA00012827"/>
    </source>
</evidence>
<comment type="catalytic activity">
    <reaction evidence="1">
        <text>2 6,7-dimethyl-8-(1-D-ribityl)lumazine + H(+) = 5-amino-6-(D-ribitylamino)uracil + riboflavin</text>
        <dbReference type="Rhea" id="RHEA:20772"/>
        <dbReference type="ChEBI" id="CHEBI:15378"/>
        <dbReference type="ChEBI" id="CHEBI:15934"/>
        <dbReference type="ChEBI" id="CHEBI:57986"/>
        <dbReference type="ChEBI" id="CHEBI:58201"/>
        <dbReference type="EC" id="2.5.1.9"/>
    </reaction>
</comment>
<dbReference type="GO" id="GO:0009231">
    <property type="term" value="P:riboflavin biosynthetic process"/>
    <property type="evidence" value="ECO:0007669"/>
    <property type="project" value="UniProtKB-UniPathway"/>
</dbReference>
<comment type="function">
    <text evidence="2">Catalyzes the dismutation of two molecules of 6,7-dimethyl-8-ribityllumazine, resulting in the formation of riboflavin and 5-amino-6-(D-ribitylamino)uracil.</text>
</comment>
<dbReference type="NCBIfam" id="TIGR00187">
    <property type="entry name" value="ribE"/>
    <property type="match status" value="1"/>
</dbReference>